<feature type="region of interest" description="Disordered" evidence="1">
    <location>
        <begin position="102"/>
        <end position="121"/>
    </location>
</feature>
<evidence type="ECO:0000313" key="3">
    <source>
        <dbReference type="Proteomes" id="UP000022611"/>
    </source>
</evidence>
<dbReference type="AlphaFoldDB" id="A0A010RZH4"/>
<evidence type="ECO:0000256" key="1">
    <source>
        <dbReference type="SAM" id="MobiDB-lite"/>
    </source>
</evidence>
<dbReference type="PATRIC" id="fig|1042209.11.peg.3951"/>
<protein>
    <submittedName>
        <fullName evidence="2">Uncharacterized protein</fullName>
    </submittedName>
</protein>
<accession>A0A010RZH4</accession>
<organism evidence="2 3">
    <name type="scientific">Pseudomonas fluorescens HK44</name>
    <dbReference type="NCBI Taxonomy" id="1042209"/>
    <lineage>
        <taxon>Bacteria</taxon>
        <taxon>Pseudomonadati</taxon>
        <taxon>Pseudomonadota</taxon>
        <taxon>Gammaproteobacteria</taxon>
        <taxon>Pseudomonadales</taxon>
        <taxon>Pseudomonadaceae</taxon>
        <taxon>Pseudomonas</taxon>
    </lineage>
</organism>
<dbReference type="Gene3D" id="3.30.470.20">
    <property type="entry name" value="ATP-grasp fold, B domain"/>
    <property type="match status" value="1"/>
</dbReference>
<reference evidence="2 3" key="1">
    <citation type="journal article" date="2011" name="J. Bacteriol.">
        <title>Draft genome sequence of the polycyclic aromatic hydrocarbon-degrading, genetically engineered bioluminescent bioreporter Pseudomonas fluorescens HK44.</title>
        <authorList>
            <person name="Chauhan A."/>
            <person name="Layton A.C."/>
            <person name="Williams D.E."/>
            <person name="Smartt A.E."/>
            <person name="Ripp S."/>
            <person name="Karpinets T.V."/>
            <person name="Brown S.D."/>
            <person name="Sayler G.S."/>
        </authorList>
    </citation>
    <scope>NUCLEOTIDE SEQUENCE [LARGE SCALE GENOMIC DNA]</scope>
    <source>
        <strain evidence="2 3">HK44</strain>
    </source>
</reference>
<name>A0A010RZH4_PSEFL</name>
<sequence length="121" mass="13384">MTVTQERSFGANHLRCTHIGVLNRKPIFACQYFMSKGHWQIYNHKAKGQAINGKCRTLAVHEAPKAAVDLAVKTANLIGDGLYGVDLKQSGRCHPHMAFKQSAGIPNEQGTGDCRGRLPWR</sequence>
<dbReference type="Proteomes" id="UP000022611">
    <property type="component" value="Unassembled WGS sequence"/>
</dbReference>
<dbReference type="EMBL" id="AFOY02000015">
    <property type="protein sequence ID" value="EXF94124.1"/>
    <property type="molecule type" value="Genomic_DNA"/>
</dbReference>
<gene>
    <name evidence="2" type="ORF">HK44_007845</name>
</gene>
<evidence type="ECO:0000313" key="2">
    <source>
        <dbReference type="EMBL" id="EXF94124.1"/>
    </source>
</evidence>
<dbReference type="eggNOG" id="COG0189">
    <property type="taxonomic scope" value="Bacteria"/>
</dbReference>
<dbReference type="HOGENOM" id="CLU_2035989_0_0_6"/>
<comment type="caution">
    <text evidence="2">The sequence shown here is derived from an EMBL/GenBank/DDBJ whole genome shotgun (WGS) entry which is preliminary data.</text>
</comment>
<proteinExistence type="predicted"/>
<dbReference type="SUPFAM" id="SSF56059">
    <property type="entry name" value="Glutathione synthetase ATP-binding domain-like"/>
    <property type="match status" value="1"/>
</dbReference>